<dbReference type="AlphaFoldDB" id="A0A6G8QFR9"/>
<dbReference type="RefSeq" id="WP_166180562.1">
    <property type="nucleotide sequence ID" value="NZ_CP045120.1"/>
</dbReference>
<feature type="compositionally biased region" description="Basic and acidic residues" evidence="1">
    <location>
        <begin position="1"/>
        <end position="12"/>
    </location>
</feature>
<reference evidence="2 3" key="1">
    <citation type="submission" date="2019-10" db="EMBL/GenBank/DDBJ databases">
        <title>Rubrobacter sp nov SCSIO 52090 isolated from a deep-sea sediment in the South China Sea.</title>
        <authorList>
            <person name="Chen R.W."/>
        </authorList>
    </citation>
    <scope>NUCLEOTIDE SEQUENCE [LARGE SCALE GENOMIC DNA]</scope>
    <source>
        <strain evidence="2 3">SCSIO 52909</strain>
        <plasmid evidence="2 3">unnamed1</plasmid>
    </source>
</reference>
<name>A0A6G8QFR9_9ACTN</name>
<evidence type="ECO:0000313" key="3">
    <source>
        <dbReference type="Proteomes" id="UP000501452"/>
    </source>
</evidence>
<accession>A0A6G8QFR9</accession>
<feature type="region of interest" description="Disordered" evidence="1">
    <location>
        <begin position="1"/>
        <end position="26"/>
    </location>
</feature>
<keyword evidence="3" id="KW-1185">Reference proteome</keyword>
<dbReference type="Proteomes" id="UP000501452">
    <property type="component" value="Plasmid unnamed1"/>
</dbReference>
<dbReference type="EMBL" id="CP045120">
    <property type="protein sequence ID" value="QIN85345.1"/>
    <property type="molecule type" value="Genomic_DNA"/>
</dbReference>
<organism evidence="2 3">
    <name type="scientific">Rubrobacter tropicus</name>
    <dbReference type="NCBI Taxonomy" id="2653851"/>
    <lineage>
        <taxon>Bacteria</taxon>
        <taxon>Bacillati</taxon>
        <taxon>Actinomycetota</taxon>
        <taxon>Rubrobacteria</taxon>
        <taxon>Rubrobacterales</taxon>
        <taxon>Rubrobacteraceae</taxon>
        <taxon>Rubrobacter</taxon>
    </lineage>
</organism>
<geneLocation type="plasmid" evidence="2 3">
    <name>unnamed1</name>
</geneLocation>
<evidence type="ECO:0000256" key="1">
    <source>
        <dbReference type="SAM" id="MobiDB-lite"/>
    </source>
</evidence>
<protein>
    <submittedName>
        <fullName evidence="2">Uncharacterized protein</fullName>
    </submittedName>
</protein>
<sequence length="138" mass="15388">MDDERSHPEDRSQPPGGRSRSPGVSDAVEARMQAYLLFTARGAPEDEAFQAALGRSIDRYMDSLDPEAGLRLLLGFYPPGSRIPEERMLPEDPEELAATREAAKRLAEAGEIRRVSDTATGRVYWLRTEVRAGERQTD</sequence>
<gene>
    <name evidence="2" type="ORF">GBA63_21745</name>
</gene>
<proteinExistence type="predicted"/>
<dbReference type="KEGG" id="rub:GBA63_21745"/>
<keyword evidence="2" id="KW-0614">Plasmid</keyword>
<evidence type="ECO:0000313" key="2">
    <source>
        <dbReference type="EMBL" id="QIN85345.1"/>
    </source>
</evidence>